<protein>
    <submittedName>
        <fullName evidence="3">Beta-glucosidase</fullName>
    </submittedName>
</protein>
<evidence type="ECO:0000313" key="3">
    <source>
        <dbReference type="EMBL" id="KAJ7942501.1"/>
    </source>
</evidence>
<sequence>MEPFVTIMHFDLPLALEQEFGGFLNRSMMNYYEDYCELLFEAYGDRVKNWITFNEPNVATTFGYMWGFGPPYSRKCLPPKCVKPVGDKTREPYIVTHNYILAHAAAVKLYRKKFQATQRGKVGIVLQVSDYKPVTLEHENVAAAQRLLDFHTGWYVEPLVFGHYPQSLKVILKDRLPTFTGKERKMKDISTGPCLIILNGLMASAKDMGFTTLIFKTISIACQKNLLNGSMHSSMAIPLEPPRLFANNLLTELLVEKGVSGMM</sequence>
<dbReference type="Pfam" id="PF00232">
    <property type="entry name" value="Glyco_hydro_1"/>
    <property type="match status" value="1"/>
</dbReference>
<evidence type="ECO:0000256" key="1">
    <source>
        <dbReference type="ARBA" id="ARBA00010838"/>
    </source>
</evidence>
<dbReference type="AlphaFoldDB" id="A0AAD7KN16"/>
<organism evidence="3 4">
    <name type="scientific">Quillaja saponaria</name>
    <name type="common">Soap bark tree</name>
    <dbReference type="NCBI Taxonomy" id="32244"/>
    <lineage>
        <taxon>Eukaryota</taxon>
        <taxon>Viridiplantae</taxon>
        <taxon>Streptophyta</taxon>
        <taxon>Embryophyta</taxon>
        <taxon>Tracheophyta</taxon>
        <taxon>Spermatophyta</taxon>
        <taxon>Magnoliopsida</taxon>
        <taxon>eudicotyledons</taxon>
        <taxon>Gunneridae</taxon>
        <taxon>Pentapetalae</taxon>
        <taxon>rosids</taxon>
        <taxon>fabids</taxon>
        <taxon>Fabales</taxon>
        <taxon>Quillajaceae</taxon>
        <taxon>Quillaja</taxon>
    </lineage>
</organism>
<dbReference type="InterPro" id="IPR017853">
    <property type="entry name" value="GH"/>
</dbReference>
<dbReference type="Proteomes" id="UP001163823">
    <property type="component" value="Unassembled WGS sequence"/>
</dbReference>
<dbReference type="EMBL" id="JARAOO010000035">
    <property type="protein sequence ID" value="KAJ7942501.1"/>
    <property type="molecule type" value="Genomic_DNA"/>
</dbReference>
<accession>A0AAD7KN16</accession>
<evidence type="ECO:0000256" key="2">
    <source>
        <dbReference type="RuleBase" id="RU003690"/>
    </source>
</evidence>
<dbReference type="InterPro" id="IPR001360">
    <property type="entry name" value="Glyco_hydro_1"/>
</dbReference>
<dbReference type="KEGG" id="qsa:O6P43_034463"/>
<dbReference type="GO" id="GO:0005975">
    <property type="term" value="P:carbohydrate metabolic process"/>
    <property type="evidence" value="ECO:0007669"/>
    <property type="project" value="InterPro"/>
</dbReference>
<name>A0AAD7KN16_QUISA</name>
<proteinExistence type="inferred from homology"/>
<dbReference type="PANTHER" id="PTHR10353">
    <property type="entry name" value="GLYCOSYL HYDROLASE"/>
    <property type="match status" value="1"/>
</dbReference>
<dbReference type="PANTHER" id="PTHR10353:SF154">
    <property type="entry name" value="BETA-GLUCOSIDASE 9-RELATED"/>
    <property type="match status" value="1"/>
</dbReference>
<gene>
    <name evidence="3" type="ORF">O6P43_034463</name>
</gene>
<dbReference type="SUPFAM" id="SSF51445">
    <property type="entry name" value="(Trans)glycosidases"/>
    <property type="match status" value="1"/>
</dbReference>
<comment type="caution">
    <text evidence="3">The sequence shown here is derived from an EMBL/GenBank/DDBJ whole genome shotgun (WGS) entry which is preliminary data.</text>
</comment>
<evidence type="ECO:0000313" key="4">
    <source>
        <dbReference type="Proteomes" id="UP001163823"/>
    </source>
</evidence>
<keyword evidence="4" id="KW-1185">Reference proteome</keyword>
<dbReference type="GO" id="GO:0008422">
    <property type="term" value="F:beta-glucosidase activity"/>
    <property type="evidence" value="ECO:0007669"/>
    <property type="project" value="TreeGrafter"/>
</dbReference>
<reference evidence="3" key="1">
    <citation type="journal article" date="2023" name="Science">
        <title>Elucidation of the pathway for biosynthesis of saponin adjuvants from the soapbark tree.</title>
        <authorList>
            <person name="Reed J."/>
            <person name="Orme A."/>
            <person name="El-Demerdash A."/>
            <person name="Owen C."/>
            <person name="Martin L.B.B."/>
            <person name="Misra R.C."/>
            <person name="Kikuchi S."/>
            <person name="Rejzek M."/>
            <person name="Martin A.C."/>
            <person name="Harkess A."/>
            <person name="Leebens-Mack J."/>
            <person name="Louveau T."/>
            <person name="Stephenson M.J."/>
            <person name="Osbourn A."/>
        </authorList>
    </citation>
    <scope>NUCLEOTIDE SEQUENCE</scope>
    <source>
        <strain evidence="3">S10</strain>
    </source>
</reference>
<comment type="similarity">
    <text evidence="1 2">Belongs to the glycosyl hydrolase 1 family.</text>
</comment>
<dbReference type="Gene3D" id="3.20.20.80">
    <property type="entry name" value="Glycosidases"/>
    <property type="match status" value="1"/>
</dbReference>